<dbReference type="InterPro" id="IPR006047">
    <property type="entry name" value="GH13_cat_dom"/>
</dbReference>
<dbReference type="Pfam" id="PF09087">
    <property type="entry name" value="Cyc-maltodext_N"/>
    <property type="match status" value="1"/>
</dbReference>
<keyword evidence="2 5" id="KW-0326">Glycosidase</keyword>
<feature type="signal peptide" evidence="3">
    <location>
        <begin position="1"/>
        <end position="21"/>
    </location>
</feature>
<dbReference type="InterPro" id="IPR013783">
    <property type="entry name" value="Ig-like_fold"/>
</dbReference>
<dbReference type="InterPro" id="IPR015171">
    <property type="entry name" value="Cyc-maltodext_N"/>
</dbReference>
<dbReference type="PANTHER" id="PTHR10357:SF210">
    <property type="entry name" value="MALTODEXTRIN GLUCOSIDASE"/>
    <property type="match status" value="1"/>
</dbReference>
<keyword evidence="3" id="KW-0732">Signal</keyword>
<dbReference type="InterPro" id="IPR019492">
    <property type="entry name" value="Cyclo-malto-dextrinase_C"/>
</dbReference>
<dbReference type="Gene3D" id="3.20.20.80">
    <property type="entry name" value="Glycosidases"/>
    <property type="match status" value="1"/>
</dbReference>
<name>A0A173SWW8_PARDI</name>
<dbReference type="SUPFAM" id="SSF51445">
    <property type="entry name" value="(Trans)glycosidases"/>
    <property type="match status" value="1"/>
</dbReference>
<dbReference type="Gene3D" id="2.60.40.10">
    <property type="entry name" value="Immunoglobulins"/>
    <property type="match status" value="1"/>
</dbReference>
<sequence length="615" mass="70805">MNRHLFLSLLLALFASSTLSADNLRIEPTFWWSGMKNPELQLMVYGKDIAGYLPSVKYPGVQLKSSVALESPNYLLIYLDVENAKPGRFDITFTKDKKSFNYSYELKARKPNADRIKGFDSSDVLYLIMPDRFANGDPSNDQIPMRTAYKVDRNSPNARHGGDLAGIEQHLDYIEDLGVTAIWLNPVLENDMEGGSYHGYATTDYYRVDPRFGTNEDYVRLIEKTHERGMRVVMDMIFNHCGSDHPWMKDIPSHDWFNNLDNYVQTNHDKEAYFDPYVSDYDKETMLNGWFVPSMPDLNQKNPHVAKYLIQNSIWWIEYCGVDGIRQDTYPYADVDMMRNWCTEIMNEYPEYNIVGEAWMNYTIGSAYWQKGSRLNFGQDTELKSVMDFRLMGIASKAFHEETGYSGGLHTIFEHMCYDYVYPDIYNVLRFLENHDTDRFIPSMPKSVDDLYAFKQGVTFLLTIPGIPQLYYGQELLMNGTKEKGDGYIRLDVPGGWPGDKVNQFEASGRSEVQNDAWNFLRTLLKWRKGNDIIAKGKMKHFMVNQGVYVYERSLDGRSVLILMNGSDKEVNLPLARYAEVLRGKTSGKEILTGKEIPLGDELSLAPKGIFVLEM</sequence>
<evidence type="ECO:0000313" key="6">
    <source>
        <dbReference type="Proteomes" id="UP000095591"/>
    </source>
</evidence>
<dbReference type="Gene3D" id="2.60.40.1180">
    <property type="entry name" value="Golgi alpha-mannosidase II"/>
    <property type="match status" value="1"/>
</dbReference>
<accession>A0A173SWW8</accession>
<dbReference type="SUPFAM" id="SSF81296">
    <property type="entry name" value="E set domains"/>
    <property type="match status" value="1"/>
</dbReference>
<dbReference type="EMBL" id="CYXP01000002">
    <property type="protein sequence ID" value="CUM94476.1"/>
    <property type="molecule type" value="Genomic_DNA"/>
</dbReference>
<dbReference type="InterPro" id="IPR013780">
    <property type="entry name" value="Glyco_hydro_b"/>
</dbReference>
<dbReference type="SMART" id="SM00642">
    <property type="entry name" value="Aamy"/>
    <property type="match status" value="1"/>
</dbReference>
<proteinExistence type="predicted"/>
<feature type="domain" description="Glycosyl hydrolase family 13 catalytic" evidence="4">
    <location>
        <begin position="127"/>
        <end position="528"/>
    </location>
</feature>
<dbReference type="AlphaFoldDB" id="A0A173SWW8"/>
<dbReference type="CDD" id="cd11340">
    <property type="entry name" value="AmyAc_bac_CMD_like_3"/>
    <property type="match status" value="1"/>
</dbReference>
<dbReference type="PANTHER" id="PTHR10357">
    <property type="entry name" value="ALPHA-AMYLASE FAMILY MEMBER"/>
    <property type="match status" value="1"/>
</dbReference>
<dbReference type="Pfam" id="PF00128">
    <property type="entry name" value="Alpha-amylase"/>
    <property type="match status" value="1"/>
</dbReference>
<dbReference type="InterPro" id="IPR014756">
    <property type="entry name" value="Ig_E-set"/>
</dbReference>
<dbReference type="EC" id="3.2.1.54" evidence="5"/>
<dbReference type="GO" id="GO:0047798">
    <property type="term" value="F:cyclomaltodextrinase activity"/>
    <property type="evidence" value="ECO:0007669"/>
    <property type="project" value="UniProtKB-EC"/>
</dbReference>
<dbReference type="Proteomes" id="UP000095591">
    <property type="component" value="Unassembled WGS sequence"/>
</dbReference>
<evidence type="ECO:0000259" key="4">
    <source>
        <dbReference type="SMART" id="SM00642"/>
    </source>
</evidence>
<gene>
    <name evidence="5" type="ORF">ERS852429_01229</name>
</gene>
<dbReference type="RefSeq" id="WP_057319022.1">
    <property type="nucleotide sequence ID" value="NZ_CYXP01000002.1"/>
</dbReference>
<organism evidence="5 6">
    <name type="scientific">Parabacteroides distasonis</name>
    <dbReference type="NCBI Taxonomy" id="823"/>
    <lineage>
        <taxon>Bacteria</taxon>
        <taxon>Pseudomonadati</taxon>
        <taxon>Bacteroidota</taxon>
        <taxon>Bacteroidia</taxon>
        <taxon>Bacteroidales</taxon>
        <taxon>Tannerellaceae</taxon>
        <taxon>Parabacteroides</taxon>
    </lineage>
</organism>
<dbReference type="InterPro" id="IPR017853">
    <property type="entry name" value="GH"/>
</dbReference>
<feature type="chain" id="PRO_5008011881" evidence="3">
    <location>
        <begin position="22"/>
        <end position="615"/>
    </location>
</feature>
<evidence type="ECO:0000256" key="3">
    <source>
        <dbReference type="SAM" id="SignalP"/>
    </source>
</evidence>
<evidence type="ECO:0000256" key="2">
    <source>
        <dbReference type="ARBA" id="ARBA00023295"/>
    </source>
</evidence>
<evidence type="ECO:0000313" key="5">
    <source>
        <dbReference type="EMBL" id="CUM94476.1"/>
    </source>
</evidence>
<protein>
    <submittedName>
        <fullName evidence="5">Cyclomaltodextrinase</fullName>
        <ecNumber evidence="5">3.2.1.54</ecNumber>
    </submittedName>
</protein>
<dbReference type="GO" id="GO:0005975">
    <property type="term" value="P:carbohydrate metabolic process"/>
    <property type="evidence" value="ECO:0007669"/>
    <property type="project" value="InterPro"/>
</dbReference>
<dbReference type="SUPFAM" id="SSF51011">
    <property type="entry name" value="Glycosyl hydrolase domain"/>
    <property type="match status" value="1"/>
</dbReference>
<dbReference type="Pfam" id="PF10438">
    <property type="entry name" value="Cyc-maltodext_C"/>
    <property type="match status" value="1"/>
</dbReference>
<reference evidence="5 6" key="1">
    <citation type="submission" date="2015-09" db="EMBL/GenBank/DDBJ databases">
        <authorList>
            <consortium name="Pathogen Informatics"/>
        </authorList>
    </citation>
    <scope>NUCLEOTIDE SEQUENCE [LARGE SCALE GENOMIC DNA]</scope>
    <source>
        <strain evidence="5 6">2789STDY5608872</strain>
    </source>
</reference>
<keyword evidence="1 5" id="KW-0378">Hydrolase</keyword>
<evidence type="ECO:0000256" key="1">
    <source>
        <dbReference type="ARBA" id="ARBA00022801"/>
    </source>
</evidence>